<accession>A0A4Q2RX24</accession>
<keyword evidence="3" id="KW-1185">Reference proteome</keyword>
<proteinExistence type="predicted"/>
<feature type="transmembrane region" description="Helical" evidence="1">
    <location>
        <begin position="60"/>
        <end position="82"/>
    </location>
</feature>
<feature type="transmembrane region" description="Helical" evidence="1">
    <location>
        <begin position="270"/>
        <end position="293"/>
    </location>
</feature>
<feature type="transmembrane region" description="Helical" evidence="1">
    <location>
        <begin position="313"/>
        <end position="333"/>
    </location>
</feature>
<feature type="transmembrane region" description="Helical" evidence="1">
    <location>
        <begin position="110"/>
        <end position="137"/>
    </location>
</feature>
<keyword evidence="1" id="KW-1133">Transmembrane helix</keyword>
<name>A0A4Q2RX24_9ACTN</name>
<feature type="transmembrane region" description="Helical" evidence="1">
    <location>
        <begin position="36"/>
        <end position="54"/>
    </location>
</feature>
<dbReference type="NCBIfam" id="TIGR00791">
    <property type="entry name" value="gntP"/>
    <property type="match status" value="1"/>
</dbReference>
<feature type="transmembrane region" description="Helical" evidence="1">
    <location>
        <begin position="235"/>
        <end position="258"/>
    </location>
</feature>
<sequence>MDTMDPVYGSGTLLLIAAIAVAVLLVLIIALRMHAFIALVLVSFGTAIAAGVPVGDVPTVAIAAFGSTLGTVALLVGLGVMIGRLLEVTGGAQVLADTLVSRFGEKRAPLALGVAALLFGLPIFFDAGLVVFLPIIFAVAKRFGGSVLMYALPAAGAFAAMHAIVPPHPGPVTAATEIGASIGLTLLVGVVVAVVAWFVGVYVVTTAWLGKVHVPIDDSVLTGGRDAEHDNPPGFGHVLGILLLPLVLIGANTVLTTLRTNESIAAEGGLVDAVIFIGQTPVALLIALLVATYTLAIKRYPRGEIESMLNDALGPICAIILITGAGGMFGGVLRYSGIGAALSDSLADLGLPLIVSAFVIATILRVAQGSATVALTTTAGLISAGVADADPSSLQLVALVLAIAAGATVLSHVNDSGFWLVGRFFGMDVKTTLKTWTVMETTLGLSIFVLALGIWAVG</sequence>
<dbReference type="GO" id="GO:0005886">
    <property type="term" value="C:plasma membrane"/>
    <property type="evidence" value="ECO:0007669"/>
    <property type="project" value="TreeGrafter"/>
</dbReference>
<protein>
    <submittedName>
        <fullName evidence="2">GntP family permease</fullName>
    </submittedName>
</protein>
<dbReference type="PIRSF" id="PIRSF002746">
    <property type="entry name" value="Gluconate_transporter"/>
    <property type="match status" value="1"/>
</dbReference>
<evidence type="ECO:0000313" key="2">
    <source>
        <dbReference type="EMBL" id="RYB92514.1"/>
    </source>
</evidence>
<feature type="transmembrane region" description="Helical" evidence="1">
    <location>
        <begin position="143"/>
        <end position="165"/>
    </location>
</feature>
<dbReference type="PANTHER" id="PTHR30354:SF25">
    <property type="entry name" value="INNER MEMBRANE PERMEASE YGBN"/>
    <property type="match status" value="1"/>
</dbReference>
<dbReference type="Pfam" id="PF02447">
    <property type="entry name" value="GntP_permease"/>
    <property type="match status" value="1"/>
</dbReference>
<dbReference type="GO" id="GO:0015128">
    <property type="term" value="F:gluconate transmembrane transporter activity"/>
    <property type="evidence" value="ECO:0007669"/>
    <property type="project" value="InterPro"/>
</dbReference>
<reference evidence="2 3" key="1">
    <citation type="submission" date="2019-01" db="EMBL/GenBank/DDBJ databases">
        <title>Novel species of Nocardioides.</title>
        <authorList>
            <person name="Liu Q."/>
            <person name="Xin Y.-H."/>
        </authorList>
    </citation>
    <scope>NUCLEOTIDE SEQUENCE [LARGE SCALE GENOMIC DNA]</scope>
    <source>
        <strain evidence="2 3">HLT3-15</strain>
    </source>
</reference>
<organism evidence="2 3">
    <name type="scientific">Nocardioides glacieisoli</name>
    <dbReference type="NCBI Taxonomy" id="1168730"/>
    <lineage>
        <taxon>Bacteria</taxon>
        <taxon>Bacillati</taxon>
        <taxon>Actinomycetota</taxon>
        <taxon>Actinomycetes</taxon>
        <taxon>Propionibacteriales</taxon>
        <taxon>Nocardioidaceae</taxon>
        <taxon>Nocardioides</taxon>
    </lineage>
</organism>
<comment type="caution">
    <text evidence="2">The sequence shown here is derived from an EMBL/GenBank/DDBJ whole genome shotgun (WGS) entry which is preliminary data.</text>
</comment>
<dbReference type="AlphaFoldDB" id="A0A4Q2RX24"/>
<dbReference type="InterPro" id="IPR003474">
    <property type="entry name" value="Glcn_transporter"/>
</dbReference>
<keyword evidence="1" id="KW-0812">Transmembrane</keyword>
<feature type="transmembrane region" description="Helical" evidence="1">
    <location>
        <begin position="186"/>
        <end position="209"/>
    </location>
</feature>
<feature type="transmembrane region" description="Helical" evidence="1">
    <location>
        <begin position="433"/>
        <end position="457"/>
    </location>
</feature>
<dbReference type="PANTHER" id="PTHR30354">
    <property type="entry name" value="GNT FAMILY GLUCONATE TRANSPORTER"/>
    <property type="match status" value="1"/>
</dbReference>
<evidence type="ECO:0000256" key="1">
    <source>
        <dbReference type="SAM" id="Phobius"/>
    </source>
</evidence>
<feature type="transmembrane region" description="Helical" evidence="1">
    <location>
        <begin position="6"/>
        <end position="29"/>
    </location>
</feature>
<dbReference type="Proteomes" id="UP000291838">
    <property type="component" value="Unassembled WGS sequence"/>
</dbReference>
<evidence type="ECO:0000313" key="3">
    <source>
        <dbReference type="Proteomes" id="UP000291838"/>
    </source>
</evidence>
<feature type="transmembrane region" description="Helical" evidence="1">
    <location>
        <begin position="345"/>
        <end position="364"/>
    </location>
</feature>
<dbReference type="OrthoDB" id="4325159at2"/>
<gene>
    <name evidence="2" type="ORF">EUA06_06080</name>
</gene>
<keyword evidence="1" id="KW-0472">Membrane</keyword>
<dbReference type="EMBL" id="SDWS01000002">
    <property type="protein sequence ID" value="RYB92514.1"/>
    <property type="molecule type" value="Genomic_DNA"/>
</dbReference>
<feature type="transmembrane region" description="Helical" evidence="1">
    <location>
        <begin position="394"/>
        <end position="413"/>
    </location>
</feature>